<gene>
    <name evidence="7" type="ORF">CBF32_03985</name>
</gene>
<dbReference type="InterPro" id="IPR036759">
    <property type="entry name" value="TPK_catalytic_sf"/>
</dbReference>
<dbReference type="AlphaFoldDB" id="A0A369B2K9"/>
<feature type="domain" description="Thiamin pyrophosphokinase thiamin-binding" evidence="6">
    <location>
        <begin position="146"/>
        <end position="210"/>
    </location>
</feature>
<dbReference type="GO" id="GO:0009229">
    <property type="term" value="P:thiamine diphosphate biosynthetic process"/>
    <property type="evidence" value="ECO:0007669"/>
    <property type="project" value="InterPro"/>
</dbReference>
<comment type="caution">
    <text evidence="7">The sequence shown here is derived from an EMBL/GenBank/DDBJ whole genome shotgun (WGS) entry which is preliminary data.</text>
</comment>
<evidence type="ECO:0000256" key="2">
    <source>
        <dbReference type="ARBA" id="ARBA00022741"/>
    </source>
</evidence>
<evidence type="ECO:0000256" key="3">
    <source>
        <dbReference type="ARBA" id="ARBA00022777"/>
    </source>
</evidence>
<reference evidence="7 8" key="1">
    <citation type="submission" date="2017-05" db="EMBL/GenBank/DDBJ databases">
        <title>Vagococcus spp. assemblies.</title>
        <authorList>
            <person name="Gulvik C.A."/>
        </authorList>
    </citation>
    <scope>NUCLEOTIDE SEQUENCE [LARGE SCALE GENOMIC DNA]</scope>
    <source>
        <strain evidence="7 8">NCFB 2497</strain>
    </source>
</reference>
<dbReference type="PANTHER" id="PTHR41299:SF1">
    <property type="entry name" value="THIAMINE PYROPHOSPHOKINASE"/>
    <property type="match status" value="1"/>
</dbReference>
<dbReference type="OrthoDB" id="9804377at2"/>
<dbReference type="GO" id="GO:0030975">
    <property type="term" value="F:thiamine binding"/>
    <property type="evidence" value="ECO:0007669"/>
    <property type="project" value="InterPro"/>
</dbReference>
<evidence type="ECO:0000256" key="5">
    <source>
        <dbReference type="NCBIfam" id="TIGR01378"/>
    </source>
</evidence>
<dbReference type="Pfam" id="PF04263">
    <property type="entry name" value="TPK_catalytic"/>
    <property type="match status" value="1"/>
</dbReference>
<keyword evidence="4" id="KW-0067">ATP-binding</keyword>
<dbReference type="Pfam" id="PF04265">
    <property type="entry name" value="TPK_B1_binding"/>
    <property type="match status" value="1"/>
</dbReference>
<keyword evidence="3 7" id="KW-0418">Kinase</keyword>
<keyword evidence="1" id="KW-0808">Transferase</keyword>
<dbReference type="Gene3D" id="3.40.50.10240">
    <property type="entry name" value="Thiamin pyrophosphokinase, catalytic domain"/>
    <property type="match status" value="1"/>
</dbReference>
<evidence type="ECO:0000313" key="7">
    <source>
        <dbReference type="EMBL" id="RSU03839.1"/>
    </source>
</evidence>
<dbReference type="GeneID" id="63145891"/>
<dbReference type="InterPro" id="IPR006282">
    <property type="entry name" value="Thi_PPkinase"/>
</dbReference>
<evidence type="ECO:0000256" key="1">
    <source>
        <dbReference type="ARBA" id="ARBA00022679"/>
    </source>
</evidence>
<dbReference type="SMART" id="SM00983">
    <property type="entry name" value="TPK_B1_binding"/>
    <property type="match status" value="1"/>
</dbReference>
<protein>
    <recommendedName>
        <fullName evidence="5">Thiamine diphosphokinase</fullName>
        <ecNumber evidence="5">2.7.6.2</ecNumber>
    </recommendedName>
</protein>
<dbReference type="GO" id="GO:0006772">
    <property type="term" value="P:thiamine metabolic process"/>
    <property type="evidence" value="ECO:0007669"/>
    <property type="project" value="UniProtKB-UniRule"/>
</dbReference>
<dbReference type="InterPro" id="IPR007373">
    <property type="entry name" value="Thiamin_PyroPKinase_B1-bd"/>
</dbReference>
<sequence>MIKDVVIIGGAPPSTWPEMSQFKIEETAFIGVDRGSLYGVKAGLPIMEAVGDFDSLSETEWIWLEKNITNISRCAAEKDDTDMELGVLKAIEKYPKANYYLIGATGGRLDHCLGNIWLPLQERFLPILERLSILDNQNSIVYYLPGEYEIIKEEDKDYLAYICLTPVRKLSLFDAKYQLDQVDFLYPRSLSSNEFVGDTSRFAFEDGILATIQSKDLKKES</sequence>
<dbReference type="NCBIfam" id="TIGR01378">
    <property type="entry name" value="thi_PPkinase"/>
    <property type="match status" value="1"/>
</dbReference>
<dbReference type="RefSeq" id="WP_114289095.1">
    <property type="nucleotide sequence ID" value="NZ_CP081459.1"/>
</dbReference>
<accession>A0A369B2K9</accession>
<dbReference type="InterPro" id="IPR007371">
    <property type="entry name" value="TPK_catalytic"/>
</dbReference>
<dbReference type="InterPro" id="IPR053149">
    <property type="entry name" value="TPK"/>
</dbReference>
<dbReference type="PANTHER" id="PTHR41299">
    <property type="entry name" value="THIAMINE PYROPHOSPHOKINASE"/>
    <property type="match status" value="1"/>
</dbReference>
<dbReference type="SUPFAM" id="SSF63999">
    <property type="entry name" value="Thiamin pyrophosphokinase, catalytic domain"/>
    <property type="match status" value="1"/>
</dbReference>
<keyword evidence="8" id="KW-1185">Reference proteome</keyword>
<dbReference type="Proteomes" id="UP000288197">
    <property type="component" value="Unassembled WGS sequence"/>
</dbReference>
<evidence type="ECO:0000313" key="8">
    <source>
        <dbReference type="Proteomes" id="UP000288197"/>
    </source>
</evidence>
<dbReference type="EC" id="2.7.6.2" evidence="5"/>
<dbReference type="EMBL" id="NGJX01000003">
    <property type="protein sequence ID" value="RSU03839.1"/>
    <property type="molecule type" value="Genomic_DNA"/>
</dbReference>
<organism evidence="7 8">
    <name type="scientific">Vagococcus fluvialis</name>
    <dbReference type="NCBI Taxonomy" id="2738"/>
    <lineage>
        <taxon>Bacteria</taxon>
        <taxon>Bacillati</taxon>
        <taxon>Bacillota</taxon>
        <taxon>Bacilli</taxon>
        <taxon>Lactobacillales</taxon>
        <taxon>Enterococcaceae</taxon>
        <taxon>Vagococcus</taxon>
    </lineage>
</organism>
<dbReference type="CDD" id="cd07995">
    <property type="entry name" value="TPK"/>
    <property type="match status" value="1"/>
</dbReference>
<name>A0A369B2K9_9ENTE</name>
<dbReference type="GO" id="GO:0016301">
    <property type="term" value="F:kinase activity"/>
    <property type="evidence" value="ECO:0007669"/>
    <property type="project" value="UniProtKB-KW"/>
</dbReference>
<evidence type="ECO:0000256" key="4">
    <source>
        <dbReference type="ARBA" id="ARBA00022840"/>
    </source>
</evidence>
<proteinExistence type="predicted"/>
<keyword evidence="2" id="KW-0547">Nucleotide-binding</keyword>
<evidence type="ECO:0000259" key="6">
    <source>
        <dbReference type="SMART" id="SM00983"/>
    </source>
</evidence>
<dbReference type="GO" id="GO:0005524">
    <property type="term" value="F:ATP binding"/>
    <property type="evidence" value="ECO:0007669"/>
    <property type="project" value="UniProtKB-KW"/>
</dbReference>
<dbReference type="GO" id="GO:0004788">
    <property type="term" value="F:thiamine diphosphokinase activity"/>
    <property type="evidence" value="ECO:0007669"/>
    <property type="project" value="UniProtKB-UniRule"/>
</dbReference>